<evidence type="ECO:0000256" key="1">
    <source>
        <dbReference type="ARBA" id="ARBA00004370"/>
    </source>
</evidence>
<protein>
    <submittedName>
        <fullName evidence="7">Peptidoglycan synthetase FtsI</fullName>
        <ecNumber evidence="7">2.4.1.129</ecNumber>
    </submittedName>
</protein>
<dbReference type="Pfam" id="PF00905">
    <property type="entry name" value="Transpeptidase"/>
    <property type="match status" value="1"/>
</dbReference>
<dbReference type="EC" id="2.4.1.129" evidence="7"/>
<dbReference type="PANTHER" id="PTHR30627">
    <property type="entry name" value="PEPTIDOGLYCAN D,D-TRANSPEPTIDASE"/>
    <property type="match status" value="1"/>
</dbReference>
<dbReference type="GO" id="GO:0008658">
    <property type="term" value="F:penicillin binding"/>
    <property type="evidence" value="ECO:0007669"/>
    <property type="project" value="InterPro"/>
</dbReference>
<dbReference type="InterPro" id="IPR012338">
    <property type="entry name" value="Beta-lactam/transpept-like"/>
</dbReference>
<accession>A0A2P2BW97</accession>
<dbReference type="Gene3D" id="3.30.450.330">
    <property type="match status" value="1"/>
</dbReference>
<evidence type="ECO:0000256" key="4">
    <source>
        <dbReference type="SAM" id="Phobius"/>
    </source>
</evidence>
<dbReference type="GO" id="GO:0071555">
    <property type="term" value="P:cell wall organization"/>
    <property type="evidence" value="ECO:0007669"/>
    <property type="project" value="TreeGrafter"/>
</dbReference>
<keyword evidence="4" id="KW-1133">Transmembrane helix</keyword>
<dbReference type="Gene3D" id="3.90.1310.10">
    <property type="entry name" value="Penicillin-binding protein 2a (Domain 2)"/>
    <property type="match status" value="1"/>
</dbReference>
<feature type="transmembrane region" description="Helical" evidence="4">
    <location>
        <begin position="26"/>
        <end position="47"/>
    </location>
</feature>
<evidence type="ECO:0000256" key="2">
    <source>
        <dbReference type="ARBA" id="ARBA00023136"/>
    </source>
</evidence>
<dbReference type="InterPro" id="IPR036138">
    <property type="entry name" value="PBP_dimer_sf"/>
</dbReference>
<evidence type="ECO:0000259" key="5">
    <source>
        <dbReference type="Pfam" id="PF00905"/>
    </source>
</evidence>
<feature type="region of interest" description="Disordered" evidence="3">
    <location>
        <begin position="284"/>
        <end position="309"/>
    </location>
</feature>
<dbReference type="GO" id="GO:0005886">
    <property type="term" value="C:plasma membrane"/>
    <property type="evidence" value="ECO:0007669"/>
    <property type="project" value="TreeGrafter"/>
</dbReference>
<dbReference type="Gene3D" id="3.40.710.10">
    <property type="entry name" value="DD-peptidase/beta-lactamase superfamily"/>
    <property type="match status" value="1"/>
</dbReference>
<organism evidence="7">
    <name type="scientific">metagenome</name>
    <dbReference type="NCBI Taxonomy" id="256318"/>
    <lineage>
        <taxon>unclassified sequences</taxon>
        <taxon>metagenomes</taxon>
    </lineage>
</organism>
<name>A0A2P2BW97_9ZZZZ</name>
<evidence type="ECO:0000259" key="6">
    <source>
        <dbReference type="Pfam" id="PF03717"/>
    </source>
</evidence>
<dbReference type="InterPro" id="IPR005311">
    <property type="entry name" value="PBP_dimer"/>
</dbReference>
<comment type="subcellular location">
    <subcellularLocation>
        <location evidence="1">Membrane</location>
    </subcellularLocation>
</comment>
<keyword evidence="4" id="KW-0812">Transmembrane</keyword>
<keyword evidence="7" id="KW-0808">Transferase</keyword>
<keyword evidence="2 4" id="KW-0472">Membrane</keyword>
<evidence type="ECO:0000313" key="7">
    <source>
        <dbReference type="EMBL" id="CUR54013.1"/>
    </source>
</evidence>
<sequence>MRQTRRTPEPPGLRSYRGGARGSSMFRLRFGFIVIAMVVSIFGARLVQLQGLDPHAYAAAAAKEGLVDAVLPARRGDILDRNGEPLATSVDGMMIVADPVQTDAHAAQIAKILATRLGIDYLNAKKALSLNGDSRFAYVARRIPSTLAGDVLSEIRALKLKGLDSLVDPVRDYPAHDVGANLVGFMDAFNKPLAGFEQAFDTQLRGVDGSERYEVGGGNRIPLGLNDKTLPVNGHDLNTTLDRDTQWYVQRVLAQAVRGARADSGSAVVLDSRTGETIALADYPTYDADEPGDSDAGDRGAPSVSDPYEPGSVEKTLTMAALLDQKLVTPLTRISIPSELEVLGETIHDHWDHGTLNLTLTGVLAKSSNIGTVLAGEKISSALLHRYLVSFGLGQPSSAGVPHESAGLLPDAAVWSPLSRATIAFGQGLAVTAVQMAAAINTIANDGVYVSPSVIQGSATNTLGQTVGTDTTVTRRVVSPQAAQQTARMMERVLDPEDGVAPDAAVPGYRVAGKTGTAQVVNKKCKCYQPGVFNVSFGGFAPADNARFTVYVVVRHPRNGLGGGAIAGPVFQKIMSHLLRRYGVPPTDTAPSDLPICGDHKASDC</sequence>
<dbReference type="Pfam" id="PF03717">
    <property type="entry name" value="PBP_dimer"/>
    <property type="match status" value="1"/>
</dbReference>
<evidence type="ECO:0000256" key="3">
    <source>
        <dbReference type="SAM" id="MobiDB-lite"/>
    </source>
</evidence>
<dbReference type="PANTHER" id="PTHR30627:SF1">
    <property type="entry name" value="PEPTIDOGLYCAN D,D-TRANSPEPTIDASE FTSI"/>
    <property type="match status" value="1"/>
</dbReference>
<dbReference type="AlphaFoldDB" id="A0A2P2BW97"/>
<feature type="domain" description="Penicillin-binding protein dimerisation" evidence="6">
    <location>
        <begin position="71"/>
        <end position="186"/>
    </location>
</feature>
<gene>
    <name evidence="7" type="ORF">NOCA2120046</name>
</gene>
<reference evidence="7" key="1">
    <citation type="submission" date="2015-08" db="EMBL/GenBank/DDBJ databases">
        <authorList>
            <person name="Babu N.S."/>
            <person name="Beckwith C.J."/>
            <person name="Beseler K.G."/>
            <person name="Brison A."/>
            <person name="Carone J.V."/>
            <person name="Caskin T.P."/>
            <person name="Diamond M."/>
            <person name="Durham M.E."/>
            <person name="Foxe J.M."/>
            <person name="Go M."/>
            <person name="Henderson B.A."/>
            <person name="Jones I.B."/>
            <person name="McGettigan J.A."/>
            <person name="Micheletti S.J."/>
            <person name="Nasrallah M.E."/>
            <person name="Ortiz D."/>
            <person name="Piller C.R."/>
            <person name="Privatt S.R."/>
            <person name="Schneider S.L."/>
            <person name="Sharp S."/>
            <person name="Smith T.C."/>
            <person name="Stanton J.D."/>
            <person name="Ullery H.E."/>
            <person name="Wilson R.J."/>
            <person name="Serrano M.G."/>
            <person name="Buck G."/>
            <person name="Lee V."/>
            <person name="Wang Y."/>
            <person name="Carvalho R."/>
            <person name="Voegtly L."/>
            <person name="Shi R."/>
            <person name="Duckworth R."/>
            <person name="Johnson A."/>
            <person name="Loviza R."/>
            <person name="Walstead R."/>
            <person name="Shah Z."/>
            <person name="Kiflezghi M."/>
            <person name="Wade K."/>
            <person name="Ball S.L."/>
            <person name="Bradley K.W."/>
            <person name="Asai D.J."/>
            <person name="Bowman C.A."/>
            <person name="Russell D.A."/>
            <person name="Pope W.H."/>
            <person name="Jacobs-Sera D."/>
            <person name="Hendrix R.W."/>
            <person name="Hatfull G.F."/>
        </authorList>
    </citation>
    <scope>NUCLEOTIDE SEQUENCE</scope>
</reference>
<dbReference type="SUPFAM" id="SSF56519">
    <property type="entry name" value="Penicillin binding protein dimerisation domain"/>
    <property type="match status" value="1"/>
</dbReference>
<dbReference type="GO" id="GO:0016757">
    <property type="term" value="F:glycosyltransferase activity"/>
    <property type="evidence" value="ECO:0007669"/>
    <property type="project" value="UniProtKB-KW"/>
</dbReference>
<keyword evidence="7" id="KW-0328">Glycosyltransferase</keyword>
<dbReference type="InterPro" id="IPR050515">
    <property type="entry name" value="Beta-lactam/transpept"/>
</dbReference>
<dbReference type="EMBL" id="CZKA01000004">
    <property type="protein sequence ID" value="CUR54013.1"/>
    <property type="molecule type" value="Genomic_DNA"/>
</dbReference>
<feature type="domain" description="Penicillin-binding protein transpeptidase" evidence="5">
    <location>
        <begin position="265"/>
        <end position="575"/>
    </location>
</feature>
<dbReference type="InterPro" id="IPR001460">
    <property type="entry name" value="PCN-bd_Tpept"/>
</dbReference>
<dbReference type="SUPFAM" id="SSF56601">
    <property type="entry name" value="beta-lactamase/transpeptidase-like"/>
    <property type="match status" value="1"/>
</dbReference>
<proteinExistence type="predicted"/>